<keyword evidence="2 3" id="KW-0378">Hydrolase</keyword>
<dbReference type="GO" id="GO:0004843">
    <property type="term" value="F:cysteine-type deubiquitinase activity"/>
    <property type="evidence" value="ECO:0007669"/>
    <property type="project" value="UniProtKB-UniRule"/>
</dbReference>
<keyword evidence="3" id="KW-0788">Thiol protease</keyword>
<dbReference type="GO" id="GO:0005634">
    <property type="term" value="C:nucleus"/>
    <property type="evidence" value="ECO:0007669"/>
    <property type="project" value="TreeGrafter"/>
</dbReference>
<dbReference type="Pfam" id="PF02338">
    <property type="entry name" value="OTU"/>
    <property type="match status" value="1"/>
</dbReference>
<dbReference type="Proteomes" id="UP000011087">
    <property type="component" value="Unassembled WGS sequence"/>
</dbReference>
<dbReference type="EnsemblProtists" id="EKX36275">
    <property type="protein sequence ID" value="EKX36275"/>
    <property type="gene ID" value="GUITHDRAFT_145848"/>
</dbReference>
<dbReference type="SUPFAM" id="SSF54001">
    <property type="entry name" value="Cysteine proteinases"/>
    <property type="match status" value="1"/>
</dbReference>
<keyword evidence="3" id="KW-0963">Cytoplasm</keyword>
<dbReference type="RefSeq" id="XP_005823255.1">
    <property type="nucleotide sequence ID" value="XM_005823198.1"/>
</dbReference>
<dbReference type="InterPro" id="IPR038765">
    <property type="entry name" value="Papain-like_cys_pep_sf"/>
</dbReference>
<dbReference type="GO" id="GO:0016579">
    <property type="term" value="P:protein deubiquitination"/>
    <property type="evidence" value="ECO:0007669"/>
    <property type="project" value="TreeGrafter"/>
</dbReference>
<dbReference type="GO" id="GO:0030968">
    <property type="term" value="P:endoplasmic reticulum unfolded protein response"/>
    <property type="evidence" value="ECO:0007669"/>
    <property type="project" value="TreeGrafter"/>
</dbReference>
<dbReference type="GeneID" id="17293069"/>
<gene>
    <name evidence="5" type="ORF">GUITHDRAFT_145848</name>
</gene>
<keyword evidence="7" id="KW-1185">Reference proteome</keyword>
<dbReference type="Gene3D" id="3.90.70.80">
    <property type="match status" value="1"/>
</dbReference>
<dbReference type="GO" id="GO:0005829">
    <property type="term" value="C:cytosol"/>
    <property type="evidence" value="ECO:0007669"/>
    <property type="project" value="TreeGrafter"/>
</dbReference>
<evidence type="ECO:0000313" key="5">
    <source>
        <dbReference type="EMBL" id="EKX36275.1"/>
    </source>
</evidence>
<dbReference type="GO" id="GO:0036503">
    <property type="term" value="P:ERAD pathway"/>
    <property type="evidence" value="ECO:0007669"/>
    <property type="project" value="TreeGrafter"/>
</dbReference>
<evidence type="ECO:0000256" key="2">
    <source>
        <dbReference type="ARBA" id="ARBA00022801"/>
    </source>
</evidence>
<reference evidence="5 7" key="1">
    <citation type="journal article" date="2012" name="Nature">
        <title>Algal genomes reveal evolutionary mosaicism and the fate of nucleomorphs.</title>
        <authorList>
            <consortium name="DOE Joint Genome Institute"/>
            <person name="Curtis B.A."/>
            <person name="Tanifuji G."/>
            <person name="Burki F."/>
            <person name="Gruber A."/>
            <person name="Irimia M."/>
            <person name="Maruyama S."/>
            <person name="Arias M.C."/>
            <person name="Ball S.G."/>
            <person name="Gile G.H."/>
            <person name="Hirakawa Y."/>
            <person name="Hopkins J.F."/>
            <person name="Kuo A."/>
            <person name="Rensing S.A."/>
            <person name="Schmutz J."/>
            <person name="Symeonidi A."/>
            <person name="Elias M."/>
            <person name="Eveleigh R.J."/>
            <person name="Herman E.K."/>
            <person name="Klute M.J."/>
            <person name="Nakayama T."/>
            <person name="Obornik M."/>
            <person name="Reyes-Prieto A."/>
            <person name="Armbrust E.V."/>
            <person name="Aves S.J."/>
            <person name="Beiko R.G."/>
            <person name="Coutinho P."/>
            <person name="Dacks J.B."/>
            <person name="Durnford D.G."/>
            <person name="Fast N.M."/>
            <person name="Green B.R."/>
            <person name="Grisdale C.J."/>
            <person name="Hempel F."/>
            <person name="Henrissat B."/>
            <person name="Hoppner M.P."/>
            <person name="Ishida K."/>
            <person name="Kim E."/>
            <person name="Koreny L."/>
            <person name="Kroth P.G."/>
            <person name="Liu Y."/>
            <person name="Malik S.B."/>
            <person name="Maier U.G."/>
            <person name="McRose D."/>
            <person name="Mock T."/>
            <person name="Neilson J.A."/>
            <person name="Onodera N.T."/>
            <person name="Poole A.M."/>
            <person name="Pritham E.J."/>
            <person name="Richards T.A."/>
            <person name="Rocap G."/>
            <person name="Roy S.W."/>
            <person name="Sarai C."/>
            <person name="Schaack S."/>
            <person name="Shirato S."/>
            <person name="Slamovits C.H."/>
            <person name="Spencer D.F."/>
            <person name="Suzuki S."/>
            <person name="Worden A.Z."/>
            <person name="Zauner S."/>
            <person name="Barry K."/>
            <person name="Bell C."/>
            <person name="Bharti A.K."/>
            <person name="Crow J.A."/>
            <person name="Grimwood J."/>
            <person name="Kramer R."/>
            <person name="Lindquist E."/>
            <person name="Lucas S."/>
            <person name="Salamov A."/>
            <person name="McFadden G.I."/>
            <person name="Lane C.E."/>
            <person name="Keeling P.J."/>
            <person name="Gray M.W."/>
            <person name="Grigoriev I.V."/>
            <person name="Archibald J.M."/>
        </authorList>
    </citation>
    <scope>NUCLEOTIDE SEQUENCE</scope>
    <source>
        <strain evidence="5 7">CCMP2712</strain>
    </source>
</reference>
<dbReference type="PROSITE" id="PS50802">
    <property type="entry name" value="OTU"/>
    <property type="match status" value="1"/>
</dbReference>
<evidence type="ECO:0000313" key="6">
    <source>
        <dbReference type="EnsemblProtists" id="EKX36275"/>
    </source>
</evidence>
<comment type="function">
    <text evidence="3">Hydrolase that can remove conjugated ubiquitin from proteins and may therefore play an important regulatory role at the level of protein turnover by preventing degradation.</text>
</comment>
<dbReference type="PANTHER" id="PTHR13312:SF6">
    <property type="entry name" value="UBIQUITIN THIOESTERASE OTU"/>
    <property type="match status" value="1"/>
</dbReference>
<evidence type="ECO:0000256" key="3">
    <source>
        <dbReference type="RuleBase" id="RU367104"/>
    </source>
</evidence>
<proteinExistence type="predicted"/>
<dbReference type="PaxDb" id="55529-EKX36275"/>
<dbReference type="STRING" id="905079.L1IKH4"/>
<keyword evidence="3" id="KW-0833">Ubl conjugation pathway</keyword>
<dbReference type="HOGENOM" id="CLU_1006265_0_0_1"/>
<evidence type="ECO:0000259" key="4">
    <source>
        <dbReference type="PROSITE" id="PS50802"/>
    </source>
</evidence>
<protein>
    <recommendedName>
        <fullName evidence="3">Ubiquitin thioesterase OTU</fullName>
        <ecNumber evidence="3">3.4.19.12</ecNumber>
    </recommendedName>
</protein>
<dbReference type="EMBL" id="JH993076">
    <property type="protein sequence ID" value="EKX36275.1"/>
    <property type="molecule type" value="Genomic_DNA"/>
</dbReference>
<reference evidence="7" key="2">
    <citation type="submission" date="2012-11" db="EMBL/GenBank/DDBJ databases">
        <authorList>
            <person name="Kuo A."/>
            <person name="Curtis B.A."/>
            <person name="Tanifuji G."/>
            <person name="Burki F."/>
            <person name="Gruber A."/>
            <person name="Irimia M."/>
            <person name="Maruyama S."/>
            <person name="Arias M.C."/>
            <person name="Ball S.G."/>
            <person name="Gile G.H."/>
            <person name="Hirakawa Y."/>
            <person name="Hopkins J.F."/>
            <person name="Rensing S.A."/>
            <person name="Schmutz J."/>
            <person name="Symeonidi A."/>
            <person name="Elias M."/>
            <person name="Eveleigh R.J."/>
            <person name="Herman E.K."/>
            <person name="Klute M.J."/>
            <person name="Nakayama T."/>
            <person name="Obornik M."/>
            <person name="Reyes-Prieto A."/>
            <person name="Armbrust E.V."/>
            <person name="Aves S.J."/>
            <person name="Beiko R.G."/>
            <person name="Coutinho P."/>
            <person name="Dacks J.B."/>
            <person name="Durnford D.G."/>
            <person name="Fast N.M."/>
            <person name="Green B.R."/>
            <person name="Grisdale C."/>
            <person name="Hempe F."/>
            <person name="Henrissat B."/>
            <person name="Hoppner M.P."/>
            <person name="Ishida K.-I."/>
            <person name="Kim E."/>
            <person name="Koreny L."/>
            <person name="Kroth P.G."/>
            <person name="Liu Y."/>
            <person name="Malik S.-B."/>
            <person name="Maier U.G."/>
            <person name="McRose D."/>
            <person name="Mock T."/>
            <person name="Neilson J.A."/>
            <person name="Onodera N.T."/>
            <person name="Poole A.M."/>
            <person name="Pritham E.J."/>
            <person name="Richards T.A."/>
            <person name="Rocap G."/>
            <person name="Roy S.W."/>
            <person name="Sarai C."/>
            <person name="Schaack S."/>
            <person name="Shirato S."/>
            <person name="Slamovits C.H."/>
            <person name="Spencer D.F."/>
            <person name="Suzuki S."/>
            <person name="Worden A.Z."/>
            <person name="Zauner S."/>
            <person name="Barry K."/>
            <person name="Bell C."/>
            <person name="Bharti A.K."/>
            <person name="Crow J.A."/>
            <person name="Grimwood J."/>
            <person name="Kramer R."/>
            <person name="Lindquist E."/>
            <person name="Lucas S."/>
            <person name="Salamov A."/>
            <person name="McFadden G.I."/>
            <person name="Lane C.E."/>
            <person name="Keeling P.J."/>
            <person name="Gray M.W."/>
            <person name="Grigoriev I.V."/>
            <person name="Archibald J.M."/>
        </authorList>
    </citation>
    <scope>NUCLEOTIDE SEQUENCE</scope>
    <source>
        <strain evidence="7">CCMP2712</strain>
    </source>
</reference>
<evidence type="ECO:0000313" key="7">
    <source>
        <dbReference type="Proteomes" id="UP000011087"/>
    </source>
</evidence>
<comment type="subcellular location">
    <subcellularLocation>
        <location evidence="3">Cytoplasm</location>
    </subcellularLocation>
</comment>
<dbReference type="AlphaFoldDB" id="L1IKH4"/>
<dbReference type="eggNOG" id="KOG2606">
    <property type="taxonomic scope" value="Eukaryota"/>
</dbReference>
<evidence type="ECO:0000256" key="1">
    <source>
        <dbReference type="ARBA" id="ARBA00000707"/>
    </source>
</evidence>
<dbReference type="OrthoDB" id="409956at2759"/>
<feature type="domain" description="OTU" evidence="4">
    <location>
        <begin position="133"/>
        <end position="271"/>
    </location>
</feature>
<reference evidence="6" key="3">
    <citation type="submission" date="2015-06" db="UniProtKB">
        <authorList>
            <consortium name="EnsemblProtists"/>
        </authorList>
    </citation>
    <scope>IDENTIFICATION</scope>
</reference>
<sequence>MTSYPQPSSRQYYVQNIQQQQPNQFNMQMPQQSLQGQMPPMAPQQMNQQQYQQYPTQYVYRQQAGVQPPVQYSRPMAAPGVQEQRLQTPEPMDYPYNGYQPSNSYSMSSPQIKMMDAVDAQQKGRPKVDARAFDLRTVKGDGRCMFRSIARSIAHFHSNSLSEKEEEREADSLRALAHQVISKDKRNFFENSGAIEGDFKTYLKRMKDPSFYGGEPELLALSDGMEVPIKVYMYEPGFFYPIAEYGSQYTGKHAIHLLYNGSNHYDALIQRNSLVTM</sequence>
<dbReference type="InterPro" id="IPR003323">
    <property type="entry name" value="OTU_dom"/>
</dbReference>
<dbReference type="CDD" id="cd22746">
    <property type="entry name" value="OTU_plant_OTU3_4-like"/>
    <property type="match status" value="1"/>
</dbReference>
<comment type="catalytic activity">
    <reaction evidence="1 3">
        <text>Thiol-dependent hydrolysis of ester, thioester, amide, peptide and isopeptide bonds formed by the C-terminal Gly of ubiquitin (a 76-residue protein attached to proteins as an intracellular targeting signal).</text>
        <dbReference type="EC" id="3.4.19.12"/>
    </reaction>
</comment>
<dbReference type="KEGG" id="gtt:GUITHDRAFT_145848"/>
<dbReference type="PANTHER" id="PTHR13312">
    <property type="entry name" value="HIV-INDUCED PROTEIN-7-LIKE PROTEASE"/>
    <property type="match status" value="1"/>
</dbReference>
<name>L1IKH4_GUITC</name>
<organism evidence="5">
    <name type="scientific">Guillardia theta (strain CCMP2712)</name>
    <name type="common">Cryptophyte</name>
    <dbReference type="NCBI Taxonomy" id="905079"/>
    <lineage>
        <taxon>Eukaryota</taxon>
        <taxon>Cryptophyceae</taxon>
        <taxon>Pyrenomonadales</taxon>
        <taxon>Geminigeraceae</taxon>
        <taxon>Guillardia</taxon>
    </lineage>
</organism>
<accession>L1IKH4</accession>
<dbReference type="EC" id="3.4.19.12" evidence="3"/>
<keyword evidence="3" id="KW-0645">Protease</keyword>